<gene>
    <name evidence="1" type="ORF">CRG98_001906</name>
</gene>
<dbReference type="AlphaFoldDB" id="A0A2I0LBV7"/>
<dbReference type="Proteomes" id="UP000233551">
    <property type="component" value="Unassembled WGS sequence"/>
</dbReference>
<protein>
    <submittedName>
        <fullName evidence="1">Uncharacterized protein</fullName>
    </submittedName>
</protein>
<dbReference type="EMBL" id="PGOL01000081">
    <property type="protein sequence ID" value="PKI77676.1"/>
    <property type="molecule type" value="Genomic_DNA"/>
</dbReference>
<comment type="caution">
    <text evidence="1">The sequence shown here is derived from an EMBL/GenBank/DDBJ whole genome shotgun (WGS) entry which is preliminary data.</text>
</comment>
<proteinExistence type="predicted"/>
<reference evidence="1 2" key="1">
    <citation type="submission" date="2017-11" db="EMBL/GenBank/DDBJ databases">
        <title>De-novo sequencing of pomegranate (Punica granatum L.) genome.</title>
        <authorList>
            <person name="Akparov Z."/>
            <person name="Amiraslanov A."/>
            <person name="Hajiyeva S."/>
            <person name="Abbasov M."/>
            <person name="Kaur K."/>
            <person name="Hamwieh A."/>
            <person name="Solovyev V."/>
            <person name="Salamov A."/>
            <person name="Braich B."/>
            <person name="Kosarev P."/>
            <person name="Mahmoud A."/>
            <person name="Hajiyev E."/>
            <person name="Babayeva S."/>
            <person name="Izzatullayeva V."/>
            <person name="Mammadov A."/>
            <person name="Mammadov A."/>
            <person name="Sharifova S."/>
            <person name="Ojaghi J."/>
            <person name="Eynullazada K."/>
            <person name="Bayramov B."/>
            <person name="Abdulazimova A."/>
            <person name="Shahmuradov I."/>
        </authorList>
    </citation>
    <scope>NUCLEOTIDE SEQUENCE [LARGE SCALE GENOMIC DNA]</scope>
    <source>
        <strain evidence="2">cv. AG2017</strain>
        <tissue evidence="1">Leaf</tissue>
    </source>
</reference>
<evidence type="ECO:0000313" key="2">
    <source>
        <dbReference type="Proteomes" id="UP000233551"/>
    </source>
</evidence>
<keyword evidence="2" id="KW-1185">Reference proteome</keyword>
<sequence>MVSGVRACAGARGRVACAGADVRWRARGWCWRARGWCGRVTIHPRTSLRLRSSEEGYARFVARKSFKTEIAVISGSPKQLRKQFEKSSFGLLGRLGLHICNTCFKAHVRRSPARSVACQTHACALSPTPDAHPSTQLHVQTPERLLGSACTRPARPKRTS</sequence>
<evidence type="ECO:0000313" key="1">
    <source>
        <dbReference type="EMBL" id="PKI77676.1"/>
    </source>
</evidence>
<accession>A0A2I0LBV7</accession>
<name>A0A2I0LBV7_PUNGR</name>
<organism evidence="1 2">
    <name type="scientific">Punica granatum</name>
    <name type="common">Pomegranate</name>
    <dbReference type="NCBI Taxonomy" id="22663"/>
    <lineage>
        <taxon>Eukaryota</taxon>
        <taxon>Viridiplantae</taxon>
        <taxon>Streptophyta</taxon>
        <taxon>Embryophyta</taxon>
        <taxon>Tracheophyta</taxon>
        <taxon>Spermatophyta</taxon>
        <taxon>Magnoliopsida</taxon>
        <taxon>eudicotyledons</taxon>
        <taxon>Gunneridae</taxon>
        <taxon>Pentapetalae</taxon>
        <taxon>rosids</taxon>
        <taxon>malvids</taxon>
        <taxon>Myrtales</taxon>
        <taxon>Lythraceae</taxon>
        <taxon>Punica</taxon>
    </lineage>
</organism>